<protein>
    <submittedName>
        <fullName evidence="2">Uncharacterized protein</fullName>
    </submittedName>
</protein>
<evidence type="ECO:0000256" key="1">
    <source>
        <dbReference type="SAM" id="Coils"/>
    </source>
</evidence>
<proteinExistence type="predicted"/>
<sequence length="182" mass="21026">MSKEKTSEKDPTLLEYENLIEELMKENETLKNRIVDLEEQNKLYKDIADSIEQVPESKEAKKPAKLFKRTKKKEEIKPSIEKEKVVETHAEKAKAFKAHVEKTKEVIVDSQIFKDSYAPSLATHTIIEGPSRRECPVCGNVRHGSIQEIVDKTHIILDYPRMYGKKLKCGQCGQEWRVRSAE</sequence>
<dbReference type="SUPFAM" id="SSF144020">
    <property type="entry name" value="FdhE-like"/>
    <property type="match status" value="1"/>
</dbReference>
<reference evidence="2" key="1">
    <citation type="journal article" date="2015" name="Nature">
        <title>Complex archaea that bridge the gap between prokaryotes and eukaryotes.</title>
        <authorList>
            <person name="Spang A."/>
            <person name="Saw J.H."/>
            <person name="Jorgensen S.L."/>
            <person name="Zaremba-Niedzwiedzka K."/>
            <person name="Martijn J."/>
            <person name="Lind A.E."/>
            <person name="van Eijk R."/>
            <person name="Schleper C."/>
            <person name="Guy L."/>
            <person name="Ettema T.J."/>
        </authorList>
    </citation>
    <scope>NUCLEOTIDE SEQUENCE</scope>
</reference>
<evidence type="ECO:0000313" key="2">
    <source>
        <dbReference type="EMBL" id="KKN44151.1"/>
    </source>
</evidence>
<name>A0A0F9T586_9ZZZZ</name>
<keyword evidence="1" id="KW-0175">Coiled coil</keyword>
<accession>A0A0F9T586</accession>
<dbReference type="EMBL" id="LAZR01001467">
    <property type="protein sequence ID" value="KKN44151.1"/>
    <property type="molecule type" value="Genomic_DNA"/>
</dbReference>
<dbReference type="InterPro" id="IPR024064">
    <property type="entry name" value="FdhE-like_sf"/>
</dbReference>
<organism evidence="2">
    <name type="scientific">marine sediment metagenome</name>
    <dbReference type="NCBI Taxonomy" id="412755"/>
    <lineage>
        <taxon>unclassified sequences</taxon>
        <taxon>metagenomes</taxon>
        <taxon>ecological metagenomes</taxon>
    </lineage>
</organism>
<comment type="caution">
    <text evidence="2">The sequence shown here is derived from an EMBL/GenBank/DDBJ whole genome shotgun (WGS) entry which is preliminary data.</text>
</comment>
<gene>
    <name evidence="2" type="ORF">LCGC14_0696070</name>
</gene>
<dbReference type="AlphaFoldDB" id="A0A0F9T586"/>
<feature type="coiled-coil region" evidence="1">
    <location>
        <begin position="13"/>
        <end position="54"/>
    </location>
</feature>